<dbReference type="SUPFAM" id="SSF74650">
    <property type="entry name" value="Galactose mutarotase-like"/>
    <property type="match status" value="1"/>
</dbReference>
<accession>A0A2M7H357</accession>
<dbReference type="InterPro" id="IPR014718">
    <property type="entry name" value="GH-type_carb-bd"/>
</dbReference>
<proteinExistence type="predicted"/>
<dbReference type="EMBL" id="PFGC01000045">
    <property type="protein sequence ID" value="PIW36624.1"/>
    <property type="molecule type" value="Genomic_DNA"/>
</dbReference>
<name>A0A2M7H357_9BACT</name>
<reference evidence="1 2" key="1">
    <citation type="submission" date="2017-09" db="EMBL/GenBank/DDBJ databases">
        <title>Depth-based differentiation of microbial function through sediment-hosted aquifers and enrichment of novel symbionts in the deep terrestrial subsurface.</title>
        <authorList>
            <person name="Probst A.J."/>
            <person name="Ladd B."/>
            <person name="Jarett J.K."/>
            <person name="Geller-Mcgrath D.E."/>
            <person name="Sieber C.M."/>
            <person name="Emerson J.B."/>
            <person name="Anantharaman K."/>
            <person name="Thomas B.C."/>
            <person name="Malmstrom R."/>
            <person name="Stieglmeier M."/>
            <person name="Klingl A."/>
            <person name="Woyke T."/>
            <person name="Ryan C.M."/>
            <person name="Banfield J.F."/>
        </authorList>
    </citation>
    <scope>NUCLEOTIDE SEQUENCE [LARGE SCALE GENOMIC DNA]</scope>
    <source>
        <strain evidence="1">CG15_BIG_FIL_POST_REV_8_21_14_020_45_12</strain>
    </source>
</reference>
<comment type="caution">
    <text evidence="1">The sequence shown here is derived from an EMBL/GenBank/DDBJ whole genome shotgun (WGS) entry which is preliminary data.</text>
</comment>
<dbReference type="AlphaFoldDB" id="A0A2M7H357"/>
<dbReference type="GO" id="GO:0005975">
    <property type="term" value="P:carbohydrate metabolic process"/>
    <property type="evidence" value="ECO:0007669"/>
    <property type="project" value="InterPro"/>
</dbReference>
<dbReference type="Proteomes" id="UP000230292">
    <property type="component" value="Unassembled WGS sequence"/>
</dbReference>
<evidence type="ECO:0008006" key="3">
    <source>
        <dbReference type="Google" id="ProtNLM"/>
    </source>
</evidence>
<protein>
    <recommendedName>
        <fullName evidence="3">DUF4432 domain-containing protein</fullName>
    </recommendedName>
</protein>
<dbReference type="Pfam" id="PF14486">
    <property type="entry name" value="DUF4432"/>
    <property type="match status" value="1"/>
</dbReference>
<organism evidence="1 2">
    <name type="scientific">Candidatus Kerfeldbacteria bacterium CG15_BIG_FIL_POST_REV_8_21_14_020_45_12</name>
    <dbReference type="NCBI Taxonomy" id="2014247"/>
    <lineage>
        <taxon>Bacteria</taxon>
        <taxon>Candidatus Kerfeldiibacteriota</taxon>
    </lineage>
</organism>
<sequence>MSQHNWGTRVSDNTTYQGLRALVMENELIRITVLLDKGTDIVEFLHKPTDTDLMWKSPINWKSNANFLQTTQSPITGFMDYYGGGWQECFPSGGPQTEYAGTEIGLHGEVCLIPWQCVIVKDTPEEIQVRCSVRTYRTPFLVEKTFTLKTGDSRLYIHEKITNEGKEDLPYMWGHHPAFGESIIDESCRVDVPAKTATTHSTIQDAKNSQFAASTTGTWPMLKNIHGETIDNSIVPPRSNKTHDLLFLSELTAGWFALTNQKKKYWGWLCVGP</sequence>
<dbReference type="GO" id="GO:0030246">
    <property type="term" value="F:carbohydrate binding"/>
    <property type="evidence" value="ECO:0007669"/>
    <property type="project" value="InterPro"/>
</dbReference>
<gene>
    <name evidence="1" type="ORF">COW24_04415</name>
</gene>
<dbReference type="InterPro" id="IPR027839">
    <property type="entry name" value="DUF4432"/>
</dbReference>
<evidence type="ECO:0000313" key="2">
    <source>
        <dbReference type="Proteomes" id="UP000230292"/>
    </source>
</evidence>
<dbReference type="GO" id="GO:0003824">
    <property type="term" value="F:catalytic activity"/>
    <property type="evidence" value="ECO:0007669"/>
    <property type="project" value="InterPro"/>
</dbReference>
<dbReference type="Gene3D" id="2.70.98.10">
    <property type="match status" value="1"/>
</dbReference>
<evidence type="ECO:0000313" key="1">
    <source>
        <dbReference type="EMBL" id="PIW36624.1"/>
    </source>
</evidence>
<dbReference type="InterPro" id="IPR011013">
    <property type="entry name" value="Gal_mutarotase_sf_dom"/>
</dbReference>